<dbReference type="Gene3D" id="1.20.120.450">
    <property type="entry name" value="dinb family like domain"/>
    <property type="match status" value="1"/>
</dbReference>
<dbReference type="EMBL" id="BMHB01000001">
    <property type="protein sequence ID" value="GGI15389.1"/>
    <property type="molecule type" value="Genomic_DNA"/>
</dbReference>
<dbReference type="InterPro" id="IPR024775">
    <property type="entry name" value="DinB-like"/>
</dbReference>
<sequence>MYKLSIDLNEYLQLSERINQVVSDIPRDQLQWKKNETVWSITEVLTHLLDHAFVVNFRLREVLSGSSVQLPAFNQDEWIKGQYANEGNITELLETYRSVLQYNGQLLRRLKNDDWHKSGISPKNQEVTVEEIIQSFISHVYHHIKQIKRITDDFNISVQIERGNHE</sequence>
<reference evidence="3" key="1">
    <citation type="journal article" date="2019" name="Int. J. Syst. Evol. Microbiol.">
        <title>The Global Catalogue of Microorganisms (GCM) 10K type strain sequencing project: providing services to taxonomists for standard genome sequencing and annotation.</title>
        <authorList>
            <consortium name="The Broad Institute Genomics Platform"/>
            <consortium name="The Broad Institute Genome Sequencing Center for Infectious Disease"/>
            <person name="Wu L."/>
            <person name="Ma J."/>
        </authorList>
    </citation>
    <scope>NUCLEOTIDE SEQUENCE [LARGE SCALE GENOMIC DNA]</scope>
    <source>
        <strain evidence="3">CGMCC 1.14993</strain>
    </source>
</reference>
<evidence type="ECO:0000313" key="2">
    <source>
        <dbReference type="EMBL" id="GGI15389.1"/>
    </source>
</evidence>
<dbReference type="RefSeq" id="WP_087999782.1">
    <property type="nucleotide sequence ID" value="NZ_BMHB01000001.1"/>
</dbReference>
<dbReference type="OrthoDB" id="2853529at2"/>
<dbReference type="Proteomes" id="UP000626244">
    <property type="component" value="Unassembled WGS sequence"/>
</dbReference>
<dbReference type="Pfam" id="PF12867">
    <property type="entry name" value="DinB_2"/>
    <property type="match status" value="1"/>
</dbReference>
<gene>
    <name evidence="2" type="ORF">GCM10007380_27730</name>
</gene>
<comment type="caution">
    <text evidence="2">The sequence shown here is derived from an EMBL/GenBank/DDBJ whole genome shotgun (WGS) entry which is preliminary data.</text>
</comment>
<name>A0A8J3AKK4_9BACI</name>
<protein>
    <recommendedName>
        <fullName evidence="1">DinB-like domain-containing protein</fullName>
    </recommendedName>
</protein>
<feature type="domain" description="DinB-like" evidence="1">
    <location>
        <begin position="16"/>
        <end position="147"/>
    </location>
</feature>
<proteinExistence type="predicted"/>
<evidence type="ECO:0000313" key="3">
    <source>
        <dbReference type="Proteomes" id="UP000626244"/>
    </source>
</evidence>
<dbReference type="AlphaFoldDB" id="A0A8J3AKK4"/>
<evidence type="ECO:0000259" key="1">
    <source>
        <dbReference type="Pfam" id="PF12867"/>
    </source>
</evidence>
<accession>A0A8J3AKK4</accession>
<dbReference type="SUPFAM" id="SSF109854">
    <property type="entry name" value="DinB/YfiT-like putative metalloenzymes"/>
    <property type="match status" value="1"/>
</dbReference>
<organism evidence="2 3">
    <name type="scientific">Gottfriedia solisilvae</name>
    <dbReference type="NCBI Taxonomy" id="1516104"/>
    <lineage>
        <taxon>Bacteria</taxon>
        <taxon>Bacillati</taxon>
        <taxon>Bacillota</taxon>
        <taxon>Bacilli</taxon>
        <taxon>Bacillales</taxon>
        <taxon>Bacillaceae</taxon>
        <taxon>Gottfriedia</taxon>
    </lineage>
</organism>
<keyword evidence="3" id="KW-1185">Reference proteome</keyword>
<dbReference type="InterPro" id="IPR034660">
    <property type="entry name" value="DinB/YfiT-like"/>
</dbReference>